<keyword evidence="2" id="KW-1185">Reference proteome</keyword>
<accession>B8JGF2</accession>
<dbReference type="Proteomes" id="UP000007089">
    <property type="component" value="Chromosome"/>
</dbReference>
<evidence type="ECO:0000313" key="2">
    <source>
        <dbReference type="Proteomes" id="UP000007089"/>
    </source>
</evidence>
<evidence type="ECO:0008006" key="3">
    <source>
        <dbReference type="Google" id="ProtNLM"/>
    </source>
</evidence>
<reference evidence="1" key="1">
    <citation type="submission" date="2009-01" db="EMBL/GenBank/DDBJ databases">
        <title>Complete sequence of Anaeromyxobacter dehalogenans 2CP-1.</title>
        <authorList>
            <consortium name="US DOE Joint Genome Institute"/>
            <person name="Lucas S."/>
            <person name="Copeland A."/>
            <person name="Lapidus A."/>
            <person name="Glavina del Rio T."/>
            <person name="Dalin E."/>
            <person name="Tice H."/>
            <person name="Bruce D."/>
            <person name="Goodwin L."/>
            <person name="Pitluck S."/>
            <person name="Saunders E."/>
            <person name="Brettin T."/>
            <person name="Detter J.C."/>
            <person name="Han C."/>
            <person name="Larimer F."/>
            <person name="Land M."/>
            <person name="Hauser L."/>
            <person name="Kyrpides N."/>
            <person name="Ovchinnikova G."/>
            <person name="Beliaev A.S."/>
            <person name="Richardson P."/>
        </authorList>
    </citation>
    <scope>NUCLEOTIDE SEQUENCE</scope>
    <source>
        <strain evidence="1">2CP-1</strain>
    </source>
</reference>
<dbReference type="EMBL" id="CP001359">
    <property type="protein sequence ID" value="ACL64623.1"/>
    <property type="molecule type" value="Genomic_DNA"/>
</dbReference>
<dbReference type="KEGG" id="acp:A2cp1_1279"/>
<evidence type="ECO:0000313" key="1">
    <source>
        <dbReference type="EMBL" id="ACL64623.1"/>
    </source>
</evidence>
<proteinExistence type="predicted"/>
<sequence>MADDAVPKPLELSRYCVPFTPFAGKLEEASVCLVSTAAVRLAGDRPFDTGGDTTWRAIPGDAEAKDLRYDDTHYDHACVDADLNCVFPIDRVRELARDGRVGGLTARHFSLGYSQALRELRERTIPALVREIDRERPGAVLLTGG</sequence>
<gene>
    <name evidence="1" type="ordered locus">A2cp1_1279</name>
</gene>
<dbReference type="HOGENOM" id="CLU_130293_0_0_7"/>
<organism evidence="1 2">
    <name type="scientific">Anaeromyxobacter dehalogenans (strain ATCC BAA-258 / DSM 21875 / 2CP-1)</name>
    <dbReference type="NCBI Taxonomy" id="455488"/>
    <lineage>
        <taxon>Bacteria</taxon>
        <taxon>Pseudomonadati</taxon>
        <taxon>Myxococcota</taxon>
        <taxon>Myxococcia</taxon>
        <taxon>Myxococcales</taxon>
        <taxon>Cystobacterineae</taxon>
        <taxon>Anaeromyxobacteraceae</taxon>
        <taxon>Anaeromyxobacter</taxon>
    </lineage>
</organism>
<protein>
    <recommendedName>
        <fullName evidence="3">D-proline reductase (Dithiol)</fullName>
    </recommendedName>
</protein>
<name>B8JGF2_ANAD2</name>
<dbReference type="AlphaFoldDB" id="B8JGF2"/>